<comment type="caution">
    <text evidence="1">The sequence shown here is derived from an EMBL/GenBank/DDBJ whole genome shotgun (WGS) entry which is preliminary data.</text>
</comment>
<gene>
    <name evidence="1" type="ORF">FMOSSE_LOCUS4746</name>
</gene>
<dbReference type="Proteomes" id="UP000789375">
    <property type="component" value="Unassembled WGS sequence"/>
</dbReference>
<accession>A0A9N9F7N6</accession>
<sequence length="159" mass="18630">MQNGIIKELVNYNTYDALQNSAKIWFMLSPQIISNCWKKTGIFLPNNEDEDVFKDDFIFNENTLISLFPKGDLNAQEYIHIEDKAAEGELTDNEIIDTILNVDREEEHIMDKIEFVLILEKVSLVEAENAIDKIIRFLYEQEVEFGKQDNIQDYFNDNI</sequence>
<reference evidence="1" key="1">
    <citation type="submission" date="2021-06" db="EMBL/GenBank/DDBJ databases">
        <authorList>
            <person name="Kallberg Y."/>
            <person name="Tangrot J."/>
            <person name="Rosling A."/>
        </authorList>
    </citation>
    <scope>NUCLEOTIDE SEQUENCE</scope>
    <source>
        <strain evidence="1">87-6 pot B 2015</strain>
    </source>
</reference>
<organism evidence="1 2">
    <name type="scientific">Funneliformis mosseae</name>
    <name type="common">Endomycorrhizal fungus</name>
    <name type="synonym">Glomus mosseae</name>
    <dbReference type="NCBI Taxonomy" id="27381"/>
    <lineage>
        <taxon>Eukaryota</taxon>
        <taxon>Fungi</taxon>
        <taxon>Fungi incertae sedis</taxon>
        <taxon>Mucoromycota</taxon>
        <taxon>Glomeromycotina</taxon>
        <taxon>Glomeromycetes</taxon>
        <taxon>Glomerales</taxon>
        <taxon>Glomeraceae</taxon>
        <taxon>Funneliformis</taxon>
    </lineage>
</organism>
<evidence type="ECO:0000313" key="2">
    <source>
        <dbReference type="Proteomes" id="UP000789375"/>
    </source>
</evidence>
<dbReference type="AlphaFoldDB" id="A0A9N9F7N6"/>
<dbReference type="EMBL" id="CAJVPP010000826">
    <property type="protein sequence ID" value="CAG8515196.1"/>
    <property type="molecule type" value="Genomic_DNA"/>
</dbReference>
<keyword evidence="2" id="KW-1185">Reference proteome</keyword>
<proteinExistence type="predicted"/>
<name>A0A9N9F7N6_FUNMO</name>
<protein>
    <submittedName>
        <fullName evidence="1">16231_t:CDS:1</fullName>
    </submittedName>
</protein>
<evidence type="ECO:0000313" key="1">
    <source>
        <dbReference type="EMBL" id="CAG8515196.1"/>
    </source>
</evidence>